<feature type="domain" description="ABC transporter" evidence="10">
    <location>
        <begin position="256"/>
        <end position="497"/>
    </location>
</feature>
<keyword evidence="2" id="KW-0813">Transport</keyword>
<dbReference type="InterPro" id="IPR017871">
    <property type="entry name" value="ABC_transporter-like_CS"/>
</dbReference>
<dbReference type="SMART" id="SM00382">
    <property type="entry name" value="AAA"/>
    <property type="match status" value="2"/>
</dbReference>
<dbReference type="CDD" id="cd03215">
    <property type="entry name" value="ABC_Carb_Monos_II"/>
    <property type="match status" value="1"/>
</dbReference>
<keyword evidence="3" id="KW-1003">Cell membrane</keyword>
<dbReference type="AlphaFoldDB" id="A0A6B0TRF5"/>
<evidence type="ECO:0000256" key="6">
    <source>
        <dbReference type="ARBA" id="ARBA00022741"/>
    </source>
</evidence>
<keyword evidence="7 11" id="KW-0067">ATP-binding</keyword>
<dbReference type="InterPro" id="IPR003593">
    <property type="entry name" value="AAA+_ATPase"/>
</dbReference>
<dbReference type="PROSITE" id="PS50893">
    <property type="entry name" value="ABC_TRANSPORTER_2"/>
    <property type="match status" value="2"/>
</dbReference>
<comment type="caution">
    <text evidence="11">The sequence shown here is derived from an EMBL/GenBank/DDBJ whole genome shotgun (WGS) entry which is preliminary data.</text>
</comment>
<keyword evidence="9" id="KW-0472">Membrane</keyword>
<protein>
    <submittedName>
        <fullName evidence="11">ATP-binding cassette domain-containing protein</fullName>
    </submittedName>
</protein>
<evidence type="ECO:0000256" key="3">
    <source>
        <dbReference type="ARBA" id="ARBA00022475"/>
    </source>
</evidence>
<dbReference type="CDD" id="cd03216">
    <property type="entry name" value="ABC_Carb_Monos_I"/>
    <property type="match status" value="1"/>
</dbReference>
<feature type="domain" description="ABC transporter" evidence="10">
    <location>
        <begin position="10"/>
        <end position="245"/>
    </location>
</feature>
<dbReference type="InterPro" id="IPR027417">
    <property type="entry name" value="P-loop_NTPase"/>
</dbReference>
<sequence length="502" mass="54071">MDSDGAAPVLRVDSLTRDYPGVRAVDTVSFDIAPGTVHCLVGENGAGKSTLVKMLTGALEPTSGTMQVLGRDYAPANPQEARDGGLATLFQELHVVEELTVQENLTLGMEQSRFGFLVSSDLDRRVVETLKAIEPSIDPKARVSALSVAQKQIVEIARAASSGASIIIMDEPTAALSEREVERLFGVIRRLKASGVTVIYISHKLDEIFQLGDMVTVLRDGKHIATQPLSEVDGRSELIEMMIGRTVFQTYEPRTAVTDEVMLSAEGLSNRLLKDVSFAIRKGEIVGFYGLIGAGKTEIARAIFGADRVSGEIRFKGAPVAASPKKALAAGIALVPEERRTQGLFTSLSIRENIPVMNLRNMSEAGLYRSGLERDAADDYVRRLNIATSSIDKHTEKLSGGNQQKVVFAKCLFSEADLLLLDEPTRGVDVGAKTEIYDIIRDLADAGKAVAVFSSELEEVLGICDRVFLLFDGAVQEEITNGPDVDIAHILNVVTGGQGAVQ</sequence>
<reference evidence="11 12" key="1">
    <citation type="submission" date="2019-12" db="EMBL/GenBank/DDBJ databases">
        <title>Strain KN286 was isolated from seawater, which was collected from Caroline Seamount in the tropical western Pacific.</title>
        <authorList>
            <person name="Wang Q."/>
        </authorList>
    </citation>
    <scope>NUCLEOTIDE SEQUENCE [LARGE SCALE GENOMIC DNA]</scope>
    <source>
        <strain evidence="11 12">KN286</strain>
    </source>
</reference>
<evidence type="ECO:0000256" key="2">
    <source>
        <dbReference type="ARBA" id="ARBA00022448"/>
    </source>
</evidence>
<dbReference type="InterPro" id="IPR003439">
    <property type="entry name" value="ABC_transporter-like_ATP-bd"/>
</dbReference>
<dbReference type="Proteomes" id="UP000436016">
    <property type="component" value="Unassembled WGS sequence"/>
</dbReference>
<evidence type="ECO:0000259" key="10">
    <source>
        <dbReference type="PROSITE" id="PS50893"/>
    </source>
</evidence>
<organism evidence="11 12">
    <name type="scientific">Oceanomicrobium pacificus</name>
    <dbReference type="NCBI Taxonomy" id="2692916"/>
    <lineage>
        <taxon>Bacteria</taxon>
        <taxon>Pseudomonadati</taxon>
        <taxon>Pseudomonadota</taxon>
        <taxon>Alphaproteobacteria</taxon>
        <taxon>Rhodobacterales</taxon>
        <taxon>Paracoccaceae</taxon>
        <taxon>Oceanomicrobium</taxon>
    </lineage>
</organism>
<evidence type="ECO:0000256" key="7">
    <source>
        <dbReference type="ARBA" id="ARBA00022840"/>
    </source>
</evidence>
<dbReference type="PROSITE" id="PS00211">
    <property type="entry name" value="ABC_TRANSPORTER_1"/>
    <property type="match status" value="1"/>
</dbReference>
<comment type="subcellular location">
    <subcellularLocation>
        <location evidence="1">Cell membrane</location>
        <topology evidence="1">Peripheral membrane protein</topology>
    </subcellularLocation>
</comment>
<keyword evidence="8" id="KW-1278">Translocase</keyword>
<dbReference type="EMBL" id="WUWG01000001">
    <property type="protein sequence ID" value="MXU64385.1"/>
    <property type="molecule type" value="Genomic_DNA"/>
</dbReference>
<dbReference type="PANTHER" id="PTHR43790:SF3">
    <property type="entry name" value="D-ALLOSE IMPORT ATP-BINDING PROTEIN ALSA-RELATED"/>
    <property type="match status" value="1"/>
</dbReference>
<dbReference type="GO" id="GO:0005524">
    <property type="term" value="F:ATP binding"/>
    <property type="evidence" value="ECO:0007669"/>
    <property type="project" value="UniProtKB-KW"/>
</dbReference>
<dbReference type="FunFam" id="3.40.50.300:FF:000127">
    <property type="entry name" value="Ribose import ATP-binding protein RbsA"/>
    <property type="match status" value="1"/>
</dbReference>
<evidence type="ECO:0000256" key="1">
    <source>
        <dbReference type="ARBA" id="ARBA00004202"/>
    </source>
</evidence>
<evidence type="ECO:0000256" key="4">
    <source>
        <dbReference type="ARBA" id="ARBA00022597"/>
    </source>
</evidence>
<accession>A0A6B0TRF5</accession>
<gene>
    <name evidence="11" type="ORF">GSH16_02915</name>
</gene>
<evidence type="ECO:0000256" key="9">
    <source>
        <dbReference type="ARBA" id="ARBA00023136"/>
    </source>
</evidence>
<evidence type="ECO:0000313" key="12">
    <source>
        <dbReference type="Proteomes" id="UP000436016"/>
    </source>
</evidence>
<keyword evidence="12" id="KW-1185">Reference proteome</keyword>
<evidence type="ECO:0000256" key="5">
    <source>
        <dbReference type="ARBA" id="ARBA00022737"/>
    </source>
</evidence>
<dbReference type="GO" id="GO:0016887">
    <property type="term" value="F:ATP hydrolysis activity"/>
    <property type="evidence" value="ECO:0007669"/>
    <property type="project" value="InterPro"/>
</dbReference>
<keyword evidence="4" id="KW-0762">Sugar transport</keyword>
<evidence type="ECO:0000313" key="11">
    <source>
        <dbReference type="EMBL" id="MXU64385.1"/>
    </source>
</evidence>
<keyword evidence="5" id="KW-0677">Repeat</keyword>
<dbReference type="PANTHER" id="PTHR43790">
    <property type="entry name" value="CARBOHYDRATE TRANSPORT ATP-BINDING PROTEIN MG119-RELATED"/>
    <property type="match status" value="1"/>
</dbReference>
<dbReference type="Pfam" id="PF00005">
    <property type="entry name" value="ABC_tran"/>
    <property type="match status" value="2"/>
</dbReference>
<name>A0A6B0TRF5_9RHOB</name>
<dbReference type="GO" id="GO:0005886">
    <property type="term" value="C:plasma membrane"/>
    <property type="evidence" value="ECO:0007669"/>
    <property type="project" value="UniProtKB-SubCell"/>
</dbReference>
<dbReference type="Gene3D" id="3.40.50.300">
    <property type="entry name" value="P-loop containing nucleotide triphosphate hydrolases"/>
    <property type="match status" value="2"/>
</dbReference>
<dbReference type="SUPFAM" id="SSF52540">
    <property type="entry name" value="P-loop containing nucleoside triphosphate hydrolases"/>
    <property type="match status" value="2"/>
</dbReference>
<dbReference type="InterPro" id="IPR050107">
    <property type="entry name" value="ABC_carbohydrate_import_ATPase"/>
</dbReference>
<proteinExistence type="predicted"/>
<evidence type="ECO:0000256" key="8">
    <source>
        <dbReference type="ARBA" id="ARBA00022967"/>
    </source>
</evidence>
<keyword evidence="6" id="KW-0547">Nucleotide-binding</keyword>